<dbReference type="AlphaFoldDB" id="A0A5C2RZY6"/>
<dbReference type="EMBL" id="ML122286">
    <property type="protein sequence ID" value="RPD56617.1"/>
    <property type="molecule type" value="Genomic_DNA"/>
</dbReference>
<keyword evidence="1" id="KW-0472">Membrane</keyword>
<keyword evidence="1" id="KW-1133">Transmembrane helix</keyword>
<dbReference type="Proteomes" id="UP000313359">
    <property type="component" value="Unassembled WGS sequence"/>
</dbReference>
<evidence type="ECO:0000313" key="3">
    <source>
        <dbReference type="Proteomes" id="UP000313359"/>
    </source>
</evidence>
<organism evidence="2 3">
    <name type="scientific">Lentinus tigrinus ALCF2SS1-6</name>
    <dbReference type="NCBI Taxonomy" id="1328759"/>
    <lineage>
        <taxon>Eukaryota</taxon>
        <taxon>Fungi</taxon>
        <taxon>Dikarya</taxon>
        <taxon>Basidiomycota</taxon>
        <taxon>Agaricomycotina</taxon>
        <taxon>Agaricomycetes</taxon>
        <taxon>Polyporales</taxon>
        <taxon>Polyporaceae</taxon>
        <taxon>Lentinus</taxon>
    </lineage>
</organism>
<name>A0A5C2RZY6_9APHY</name>
<keyword evidence="3" id="KW-1185">Reference proteome</keyword>
<keyword evidence="1" id="KW-0812">Transmembrane</keyword>
<evidence type="ECO:0000256" key="1">
    <source>
        <dbReference type="SAM" id="Phobius"/>
    </source>
</evidence>
<sequence>MWRSCEPQGVLDQVLPSVDIHPIDSGKSFVLGTVVIVLVIFSPSNLRSRNRKNMGIVSNEKSTILHFDAGAETDPLEDVVGGKLGAVALTTYVRGLIRRRETGGFRLLHPLTCSISTQL</sequence>
<reference evidence="2" key="1">
    <citation type="journal article" date="2018" name="Genome Biol. Evol.">
        <title>Genomics and development of Lentinus tigrinus, a white-rot wood-decaying mushroom with dimorphic fruiting bodies.</title>
        <authorList>
            <person name="Wu B."/>
            <person name="Xu Z."/>
            <person name="Knudson A."/>
            <person name="Carlson A."/>
            <person name="Chen N."/>
            <person name="Kovaka S."/>
            <person name="LaButti K."/>
            <person name="Lipzen A."/>
            <person name="Pennachio C."/>
            <person name="Riley R."/>
            <person name="Schakwitz W."/>
            <person name="Umezawa K."/>
            <person name="Ohm R.A."/>
            <person name="Grigoriev I.V."/>
            <person name="Nagy L.G."/>
            <person name="Gibbons J."/>
            <person name="Hibbett D."/>
        </authorList>
    </citation>
    <scope>NUCLEOTIDE SEQUENCE [LARGE SCALE GENOMIC DNA]</scope>
    <source>
        <strain evidence="2">ALCF2SS1-6</strain>
    </source>
</reference>
<protein>
    <submittedName>
        <fullName evidence="2">Uncharacterized protein</fullName>
    </submittedName>
</protein>
<gene>
    <name evidence="2" type="ORF">L227DRAFT_247657</name>
</gene>
<accession>A0A5C2RZY6</accession>
<evidence type="ECO:0000313" key="2">
    <source>
        <dbReference type="EMBL" id="RPD56617.1"/>
    </source>
</evidence>
<proteinExistence type="predicted"/>
<feature type="transmembrane region" description="Helical" evidence="1">
    <location>
        <begin position="28"/>
        <end position="46"/>
    </location>
</feature>